<dbReference type="InterPro" id="IPR015797">
    <property type="entry name" value="NUDIX_hydrolase-like_dom_sf"/>
</dbReference>
<evidence type="ECO:0000256" key="2">
    <source>
        <dbReference type="ARBA" id="ARBA00001946"/>
    </source>
</evidence>
<dbReference type="Gene3D" id="3.90.79.10">
    <property type="entry name" value="Nucleoside Triphosphate Pyrophosphohydrolase"/>
    <property type="match status" value="1"/>
</dbReference>
<dbReference type="PROSITE" id="PS51462">
    <property type="entry name" value="NUDIX"/>
    <property type="match status" value="1"/>
</dbReference>
<keyword evidence="6" id="KW-0464">Manganese</keyword>
<dbReference type="InterPro" id="IPR000086">
    <property type="entry name" value="NUDIX_hydrolase_dom"/>
</dbReference>
<comment type="cofactor">
    <cofactor evidence="1">
        <name>Mn(2+)</name>
        <dbReference type="ChEBI" id="CHEBI:29035"/>
    </cofactor>
</comment>
<evidence type="ECO:0000259" key="7">
    <source>
        <dbReference type="PROSITE" id="PS51462"/>
    </source>
</evidence>
<feature type="domain" description="Nudix hydrolase" evidence="7">
    <location>
        <begin position="35"/>
        <end position="169"/>
    </location>
</feature>
<dbReference type="EMBL" id="JABCRE010000002">
    <property type="protein sequence ID" value="NMW30880.1"/>
    <property type="molecule type" value="Genomic_DNA"/>
</dbReference>
<protein>
    <submittedName>
        <fullName evidence="8">CoA pyrophosphatase</fullName>
    </submittedName>
</protein>
<dbReference type="CDD" id="cd03426">
    <property type="entry name" value="NUDIX_CoAse_Nudt7"/>
    <property type="match status" value="1"/>
</dbReference>
<keyword evidence="9" id="KW-1185">Reference proteome</keyword>
<sequence length="205" mass="22665">MSALFNKLSNLFEAGHRTGIGDLISEERYNANRRTKDAAVLIAVTDRAEPGIILTQRPQDMRDHPGQVAFPGGKLDPGEDAIAAALREANEELALDPATVRLIGTTDLYRTGTGFNVTPVLGVVPPDLALTPNPAEVDEWFEAPLNLVLDQSQWTRHAVEWRGTKREYLEMNWQGFRIWGVTAGIIYNLSQRIKFADVFGGIDHG</sequence>
<dbReference type="NCBIfam" id="NF007980">
    <property type="entry name" value="PRK10707.1"/>
    <property type="match status" value="1"/>
</dbReference>
<comment type="caution">
    <text evidence="8">The sequence shown here is derived from an EMBL/GenBank/DDBJ whole genome shotgun (WGS) entry which is preliminary data.</text>
</comment>
<comment type="cofactor">
    <cofactor evidence="2">
        <name>Mg(2+)</name>
        <dbReference type="ChEBI" id="CHEBI:18420"/>
    </cofactor>
</comment>
<name>A0A848QJC0_9SPHN</name>
<dbReference type="GO" id="GO:0046872">
    <property type="term" value="F:metal ion binding"/>
    <property type="evidence" value="ECO:0007669"/>
    <property type="project" value="UniProtKB-KW"/>
</dbReference>
<dbReference type="GO" id="GO:0010945">
    <property type="term" value="F:coenzyme A diphosphatase activity"/>
    <property type="evidence" value="ECO:0007669"/>
    <property type="project" value="InterPro"/>
</dbReference>
<dbReference type="Proteomes" id="UP000561181">
    <property type="component" value="Unassembled WGS sequence"/>
</dbReference>
<accession>A0A848QJC0</accession>
<evidence type="ECO:0000256" key="1">
    <source>
        <dbReference type="ARBA" id="ARBA00001936"/>
    </source>
</evidence>
<organism evidence="8 9">
    <name type="scientific">Pontixanthobacter rizhaonensis</name>
    <dbReference type="NCBI Taxonomy" id="2730337"/>
    <lineage>
        <taxon>Bacteria</taxon>
        <taxon>Pseudomonadati</taxon>
        <taxon>Pseudomonadota</taxon>
        <taxon>Alphaproteobacteria</taxon>
        <taxon>Sphingomonadales</taxon>
        <taxon>Erythrobacteraceae</taxon>
        <taxon>Pontixanthobacter</taxon>
    </lineage>
</organism>
<dbReference type="PANTHER" id="PTHR12992">
    <property type="entry name" value="NUDIX HYDROLASE"/>
    <property type="match status" value="1"/>
</dbReference>
<dbReference type="AlphaFoldDB" id="A0A848QJC0"/>
<evidence type="ECO:0000313" key="8">
    <source>
        <dbReference type="EMBL" id="NMW30880.1"/>
    </source>
</evidence>
<dbReference type="Pfam" id="PF00293">
    <property type="entry name" value="NUDIX"/>
    <property type="match status" value="1"/>
</dbReference>
<evidence type="ECO:0000256" key="3">
    <source>
        <dbReference type="ARBA" id="ARBA00022723"/>
    </source>
</evidence>
<evidence type="ECO:0000256" key="6">
    <source>
        <dbReference type="ARBA" id="ARBA00023211"/>
    </source>
</evidence>
<keyword evidence="5" id="KW-0460">Magnesium</keyword>
<reference evidence="8 9" key="1">
    <citation type="submission" date="2020-04" db="EMBL/GenBank/DDBJ databases">
        <authorList>
            <person name="Liu A."/>
        </authorList>
    </citation>
    <scope>NUCLEOTIDE SEQUENCE [LARGE SCALE GENOMIC DNA]</scope>
    <source>
        <strain evidence="8 9">RZ02</strain>
    </source>
</reference>
<evidence type="ECO:0000256" key="4">
    <source>
        <dbReference type="ARBA" id="ARBA00022801"/>
    </source>
</evidence>
<gene>
    <name evidence="8" type="ORF">HKD42_02255</name>
</gene>
<keyword evidence="4" id="KW-0378">Hydrolase</keyword>
<dbReference type="PANTHER" id="PTHR12992:SF11">
    <property type="entry name" value="MITOCHONDRIAL COENZYME A DIPHOSPHATASE NUDT8"/>
    <property type="match status" value="1"/>
</dbReference>
<evidence type="ECO:0000256" key="5">
    <source>
        <dbReference type="ARBA" id="ARBA00022842"/>
    </source>
</evidence>
<dbReference type="InterPro" id="IPR045121">
    <property type="entry name" value="CoAse"/>
</dbReference>
<dbReference type="RefSeq" id="WP_170009911.1">
    <property type="nucleotide sequence ID" value="NZ_JABCRE010000002.1"/>
</dbReference>
<proteinExistence type="predicted"/>
<dbReference type="SUPFAM" id="SSF55811">
    <property type="entry name" value="Nudix"/>
    <property type="match status" value="1"/>
</dbReference>
<evidence type="ECO:0000313" key="9">
    <source>
        <dbReference type="Proteomes" id="UP000561181"/>
    </source>
</evidence>
<keyword evidence="3" id="KW-0479">Metal-binding</keyword>